<name>A0A369J6J7_HYPMA</name>
<proteinExistence type="predicted"/>
<feature type="compositionally biased region" description="Low complexity" evidence="1">
    <location>
        <begin position="193"/>
        <end position="203"/>
    </location>
</feature>
<feature type="compositionally biased region" description="Low complexity" evidence="1">
    <location>
        <begin position="131"/>
        <end position="144"/>
    </location>
</feature>
<dbReference type="Proteomes" id="UP000076154">
    <property type="component" value="Unassembled WGS sequence"/>
</dbReference>
<evidence type="ECO:0000313" key="3">
    <source>
        <dbReference type="Proteomes" id="UP000076154"/>
    </source>
</evidence>
<dbReference type="EMBL" id="LUEZ02000110">
    <property type="protein sequence ID" value="RDB17691.1"/>
    <property type="molecule type" value="Genomic_DNA"/>
</dbReference>
<sequence length="244" mass="25820">MKYSQPILFACVGGAAIVSAMPTLADSSADLSARTLPPSTVPHKSKSTKVGTRLGKLIKYGGAFAQQANPNRMEYSPRGLLSSVAKASSKQKVRKATSSLKRTGKAAIAAAGGRQAVAESLGSMLLGRANSPDTTSDSTTPVTTAPKPRKTKPRYNNGAKKPYSEPLKKPVHASEAREFQEALEERGTGGLGRALMAARGAKASSSSTSVEPAHVTRDIFDGDDLAERDFEEIDVRDFEINEID</sequence>
<evidence type="ECO:0000256" key="1">
    <source>
        <dbReference type="SAM" id="MobiDB-lite"/>
    </source>
</evidence>
<dbReference type="AlphaFoldDB" id="A0A369J6J7"/>
<dbReference type="InParanoid" id="A0A369J6J7"/>
<feature type="region of interest" description="Disordered" evidence="1">
    <location>
        <begin position="126"/>
        <end position="215"/>
    </location>
</feature>
<feature type="region of interest" description="Disordered" evidence="1">
    <location>
        <begin position="92"/>
        <end position="113"/>
    </location>
</feature>
<reference evidence="2" key="1">
    <citation type="submission" date="2018-04" db="EMBL/GenBank/DDBJ databases">
        <title>Whole genome sequencing of Hypsizygus marmoreus.</title>
        <authorList>
            <person name="Choi I.-G."/>
            <person name="Min B."/>
            <person name="Kim J.-G."/>
            <person name="Kim S."/>
            <person name="Oh Y.-L."/>
            <person name="Kong W.-S."/>
            <person name="Park H."/>
            <person name="Jeong J."/>
            <person name="Song E.-S."/>
        </authorList>
    </citation>
    <scope>NUCLEOTIDE SEQUENCE [LARGE SCALE GENOMIC DNA]</scope>
    <source>
        <strain evidence="2">51987-8</strain>
    </source>
</reference>
<accession>A0A369J6J7</accession>
<evidence type="ECO:0000313" key="2">
    <source>
        <dbReference type="EMBL" id="RDB17691.1"/>
    </source>
</evidence>
<gene>
    <name evidence="2" type="ORF">Hypma_001192</name>
</gene>
<keyword evidence="3" id="KW-1185">Reference proteome</keyword>
<dbReference type="OrthoDB" id="3070314at2759"/>
<feature type="compositionally biased region" description="Basic and acidic residues" evidence="1">
    <location>
        <begin position="162"/>
        <end position="187"/>
    </location>
</feature>
<organism evidence="2 3">
    <name type="scientific">Hypsizygus marmoreus</name>
    <name type="common">White beech mushroom</name>
    <name type="synonym">Agaricus marmoreus</name>
    <dbReference type="NCBI Taxonomy" id="39966"/>
    <lineage>
        <taxon>Eukaryota</taxon>
        <taxon>Fungi</taxon>
        <taxon>Dikarya</taxon>
        <taxon>Basidiomycota</taxon>
        <taxon>Agaricomycotina</taxon>
        <taxon>Agaricomycetes</taxon>
        <taxon>Agaricomycetidae</taxon>
        <taxon>Agaricales</taxon>
        <taxon>Tricholomatineae</taxon>
        <taxon>Lyophyllaceae</taxon>
        <taxon>Hypsizygus</taxon>
    </lineage>
</organism>
<protein>
    <submittedName>
        <fullName evidence="2">Uncharacterized protein</fullName>
    </submittedName>
</protein>
<comment type="caution">
    <text evidence="2">The sequence shown here is derived from an EMBL/GenBank/DDBJ whole genome shotgun (WGS) entry which is preliminary data.</text>
</comment>